<evidence type="ECO:0000256" key="1">
    <source>
        <dbReference type="SAM" id="MobiDB-lite"/>
    </source>
</evidence>
<dbReference type="PANTHER" id="PTHR33887:SF1">
    <property type="entry name" value="GENE 867-RELATED"/>
    <property type="match status" value="1"/>
</dbReference>
<dbReference type="GeneID" id="101986486"/>
<proteinExistence type="predicted"/>
<name>A0ABM1UHK8_MICOH</name>
<protein>
    <submittedName>
        <fullName evidence="3">Uncharacterized protein C22orf15 homolog isoform X1</fullName>
    </submittedName>
</protein>
<keyword evidence="2" id="KW-1185">Reference proteome</keyword>
<dbReference type="RefSeq" id="XP_026641470.1">
    <property type="nucleotide sequence ID" value="XM_026785669.1"/>
</dbReference>
<evidence type="ECO:0000313" key="3">
    <source>
        <dbReference type="RefSeq" id="XP_026641470.1"/>
    </source>
</evidence>
<dbReference type="PANTHER" id="PTHR33887">
    <property type="entry name" value="PB1 DOMAIN-CONTAINING PROTEIN"/>
    <property type="match status" value="1"/>
</dbReference>
<dbReference type="Proteomes" id="UP000694915">
    <property type="component" value="Linkage group LG2"/>
</dbReference>
<reference evidence="3" key="1">
    <citation type="submission" date="2025-08" db="UniProtKB">
        <authorList>
            <consortium name="RefSeq"/>
        </authorList>
    </citation>
    <scope>IDENTIFICATION</scope>
</reference>
<dbReference type="Pfam" id="PF15874">
    <property type="entry name" value="Il2rg"/>
    <property type="match status" value="1"/>
</dbReference>
<sequence length="198" mass="21379">MFITVMFGADCRMLVNSWCSLVTFIVHLKQKAQVPPEVTIALLAEDGHLVRLEEGTVPAPSMACSLLQEQGTYVLVRIIKGKDGAPTHYESLLDNLGDQYPELAGEYQDKWGGGTSTQLPATGFPGSSRGAVLALRLARHKPQSEKTHKRSAWPPGTRSPFKVSEGGLPPIYKPLAGAIARYRKSYGNPGSSKMGSPS</sequence>
<feature type="region of interest" description="Disordered" evidence="1">
    <location>
        <begin position="139"/>
        <end position="166"/>
    </location>
</feature>
<feature type="compositionally biased region" description="Basic residues" evidence="1">
    <location>
        <begin position="139"/>
        <end position="151"/>
    </location>
</feature>
<gene>
    <name evidence="3" type="primary">LG2H22orf15</name>
</gene>
<evidence type="ECO:0000313" key="2">
    <source>
        <dbReference type="Proteomes" id="UP000694915"/>
    </source>
</evidence>
<organism evidence="2 3">
    <name type="scientific">Microtus ochrogaster</name>
    <name type="common">Prairie vole</name>
    <dbReference type="NCBI Taxonomy" id="79684"/>
    <lineage>
        <taxon>Eukaryota</taxon>
        <taxon>Metazoa</taxon>
        <taxon>Chordata</taxon>
        <taxon>Craniata</taxon>
        <taxon>Vertebrata</taxon>
        <taxon>Euteleostomi</taxon>
        <taxon>Mammalia</taxon>
        <taxon>Eutheria</taxon>
        <taxon>Euarchontoglires</taxon>
        <taxon>Glires</taxon>
        <taxon>Rodentia</taxon>
        <taxon>Myomorpha</taxon>
        <taxon>Muroidea</taxon>
        <taxon>Cricetidae</taxon>
        <taxon>Arvicolinae</taxon>
        <taxon>Microtus</taxon>
    </lineage>
</organism>
<accession>A0ABM1UHK8</accession>
<dbReference type="InterPro" id="IPR039471">
    <property type="entry name" value="CXorf65-like"/>
</dbReference>